<evidence type="ECO:0000313" key="2">
    <source>
        <dbReference type="EMBL" id="UQN30811.1"/>
    </source>
</evidence>
<dbReference type="GO" id="GO:0032259">
    <property type="term" value="P:methylation"/>
    <property type="evidence" value="ECO:0007669"/>
    <property type="project" value="UniProtKB-KW"/>
</dbReference>
<proteinExistence type="predicted"/>
<organism evidence="2 3">
    <name type="scientific">Brachybacterium kimchii</name>
    <dbReference type="NCBI Taxonomy" id="2942909"/>
    <lineage>
        <taxon>Bacteria</taxon>
        <taxon>Bacillati</taxon>
        <taxon>Actinomycetota</taxon>
        <taxon>Actinomycetes</taxon>
        <taxon>Micrococcales</taxon>
        <taxon>Dermabacteraceae</taxon>
        <taxon>Brachybacterium</taxon>
    </lineage>
</organism>
<reference evidence="2" key="1">
    <citation type="submission" date="2022-05" db="EMBL/GenBank/DDBJ databases">
        <title>Genomic analysis of Brachybacterium sp. CBA3104.</title>
        <authorList>
            <person name="Roh S.W."/>
            <person name="Kim Y.B."/>
            <person name="Kim Y."/>
        </authorList>
    </citation>
    <scope>NUCLEOTIDE SEQUENCE</scope>
    <source>
        <strain evidence="2">CBA3104</strain>
    </source>
</reference>
<dbReference type="PROSITE" id="PS00092">
    <property type="entry name" value="N6_MTASE"/>
    <property type="match status" value="1"/>
</dbReference>
<keyword evidence="3" id="KW-1185">Reference proteome</keyword>
<dbReference type="CDD" id="cd02440">
    <property type="entry name" value="AdoMet_MTases"/>
    <property type="match status" value="1"/>
</dbReference>
<protein>
    <submittedName>
        <fullName evidence="2">Methyltransferase</fullName>
    </submittedName>
</protein>
<dbReference type="EMBL" id="CP097218">
    <property type="protein sequence ID" value="UQN30811.1"/>
    <property type="molecule type" value="Genomic_DNA"/>
</dbReference>
<dbReference type="InterPro" id="IPR029063">
    <property type="entry name" value="SAM-dependent_MTases_sf"/>
</dbReference>
<dbReference type="PANTHER" id="PTHR14911">
    <property type="entry name" value="THUMP DOMAIN-CONTAINING"/>
    <property type="match status" value="1"/>
</dbReference>
<keyword evidence="2" id="KW-0808">Transferase</keyword>
<name>A0ABY4N9M4_9MICO</name>
<evidence type="ECO:0000313" key="3">
    <source>
        <dbReference type="Proteomes" id="UP001055868"/>
    </source>
</evidence>
<gene>
    <name evidence="2" type="ORF">M4486_05780</name>
</gene>
<evidence type="ECO:0000259" key="1">
    <source>
        <dbReference type="Pfam" id="PF01170"/>
    </source>
</evidence>
<dbReference type="Gene3D" id="3.40.50.150">
    <property type="entry name" value="Vaccinia Virus protein VP39"/>
    <property type="match status" value="1"/>
</dbReference>
<dbReference type="SUPFAM" id="SSF53335">
    <property type="entry name" value="S-adenosyl-L-methionine-dependent methyltransferases"/>
    <property type="match status" value="1"/>
</dbReference>
<dbReference type="PANTHER" id="PTHR14911:SF13">
    <property type="entry name" value="TRNA (GUANINE(6)-N2)-METHYLTRANSFERASE THUMP3"/>
    <property type="match status" value="1"/>
</dbReference>
<dbReference type="Proteomes" id="UP001055868">
    <property type="component" value="Chromosome"/>
</dbReference>
<dbReference type="Pfam" id="PF01170">
    <property type="entry name" value="UPF0020"/>
    <property type="match status" value="1"/>
</dbReference>
<dbReference type="GO" id="GO:0008168">
    <property type="term" value="F:methyltransferase activity"/>
    <property type="evidence" value="ECO:0007669"/>
    <property type="project" value="UniProtKB-KW"/>
</dbReference>
<keyword evidence="2" id="KW-0489">Methyltransferase</keyword>
<accession>A0ABY4N9M4</accession>
<dbReference type="InterPro" id="IPR002052">
    <property type="entry name" value="DNA_methylase_N6_adenine_CS"/>
</dbReference>
<sequence>MTADRPDPAGELVLEVLEGCGPLARREAEQLGTVVSEEPTELRLAVPDLTAAIPVARSWRRVVAASAVLALPARRPRELLETSAQQRIGELIEQVRRARPRQRFGALRLRAAGADSPDMRRLSAAIAERVGLPVADDGDLVVRVRRAPAAGEWELLVRLTPRPLSTRSWRTGDYPGAVNATIAASCLDLLGVGPQDELLDMTCGSGTFLIEQLHEVAPRRAVGVDLSEQALELARGHQRAARRRGRIDWVHGDVLETPLEGGFTRLVTNPPWGTLHGEHESNEQLLGALMSRAAELAAPRARLAILTHEIRRMHAALEGRAGWRLVDEHRFFQKGHHPRLFLLARG</sequence>
<feature type="domain" description="Ribosomal RNA large subunit methyltransferase K/L-like methyltransferase" evidence="1">
    <location>
        <begin position="167"/>
        <end position="337"/>
    </location>
</feature>
<dbReference type="RefSeq" id="WP_249480222.1">
    <property type="nucleotide sequence ID" value="NZ_CP097218.1"/>
</dbReference>
<dbReference type="InterPro" id="IPR000241">
    <property type="entry name" value="RlmKL-like_Mtase"/>
</dbReference>